<dbReference type="PROSITE" id="PS50109">
    <property type="entry name" value="HIS_KIN"/>
    <property type="match status" value="1"/>
</dbReference>
<name>A0ABQ1HL81_9GAMM</name>
<feature type="domain" description="Response regulatory" evidence="8">
    <location>
        <begin position="280"/>
        <end position="398"/>
    </location>
</feature>
<sequence length="525" mass="56215">MLLAVTALLGWQLSARSLARLRARHATEQAKQHAVVHRLGAEIRNALTAITGNCEALLYDGKTCERSRLLAMRDSSERLMALVRNAGAWLVPPTPVTGIAELQPMLQELVASRMSTAIGKGLHFELHVEPGAPDLLETDLAWLHAACANLIDHALAATGRGHVEVTLHAESGDELQLSVADTGPSLAPEAVARLFEPYGLDGILPGGNPPGTGLNLHVARSIARAFGGDIECATGTPGTVYTLRLPARLHSRSPGQPCNDAVVPFNDHYARHRSRVPRKRVLVAEDQASNAHVIIAALERGGHSAVLARDGDAALAQLQAGEPFDVAVVDLGLPGITGLDLIKLSRLDGRGGAALPFIVLTGDTSARMREACVAAGAWMFLNKPMSARRLLDAIAQVCERADRLPELAAVPVGTIRLDTAHRTLLDGDPSGALLENFRDVLNYRREMGVARQHDWRDALCRVRAVRGAAYLVGAERVVAACRRLLELPLPELPAAWPAFEVELDASIDDAWRSLSSLLAQAPTES</sequence>
<evidence type="ECO:0000256" key="5">
    <source>
        <dbReference type="ARBA" id="ARBA00022777"/>
    </source>
</evidence>
<gene>
    <name evidence="9" type="ORF">GCM10011521_20190</name>
</gene>
<organism evidence="9 10">
    <name type="scientific">Arenimonas soli</name>
    <dbReference type="NCBI Taxonomy" id="2269504"/>
    <lineage>
        <taxon>Bacteria</taxon>
        <taxon>Pseudomonadati</taxon>
        <taxon>Pseudomonadota</taxon>
        <taxon>Gammaproteobacteria</taxon>
        <taxon>Lysobacterales</taxon>
        <taxon>Lysobacteraceae</taxon>
        <taxon>Arenimonas</taxon>
    </lineage>
</organism>
<comment type="catalytic activity">
    <reaction evidence="1">
        <text>ATP + protein L-histidine = ADP + protein N-phospho-L-histidine.</text>
        <dbReference type="EC" id="2.7.13.3"/>
    </reaction>
</comment>
<dbReference type="Pfam" id="PF02518">
    <property type="entry name" value="HATPase_c"/>
    <property type="match status" value="1"/>
</dbReference>
<evidence type="ECO:0000313" key="9">
    <source>
        <dbReference type="EMBL" id="GGA81804.1"/>
    </source>
</evidence>
<dbReference type="EC" id="2.7.13.3" evidence="2"/>
<dbReference type="Gene3D" id="3.40.50.2300">
    <property type="match status" value="1"/>
</dbReference>
<dbReference type="CDD" id="cd00082">
    <property type="entry name" value="HisKA"/>
    <property type="match status" value="1"/>
</dbReference>
<evidence type="ECO:0000259" key="7">
    <source>
        <dbReference type="PROSITE" id="PS50109"/>
    </source>
</evidence>
<dbReference type="SMART" id="SM00387">
    <property type="entry name" value="HATPase_c"/>
    <property type="match status" value="1"/>
</dbReference>
<keyword evidence="5" id="KW-0418">Kinase</keyword>
<dbReference type="InterPro" id="IPR003661">
    <property type="entry name" value="HisK_dim/P_dom"/>
</dbReference>
<dbReference type="EMBL" id="BMKC01000002">
    <property type="protein sequence ID" value="GGA81804.1"/>
    <property type="molecule type" value="Genomic_DNA"/>
</dbReference>
<dbReference type="InterPro" id="IPR004358">
    <property type="entry name" value="Sig_transdc_His_kin-like_C"/>
</dbReference>
<dbReference type="RefSeq" id="WP_188663752.1">
    <property type="nucleotide sequence ID" value="NZ_BMKC01000002.1"/>
</dbReference>
<dbReference type="PRINTS" id="PR00344">
    <property type="entry name" value="BCTRLSENSOR"/>
</dbReference>
<evidence type="ECO:0000313" key="10">
    <source>
        <dbReference type="Proteomes" id="UP000623419"/>
    </source>
</evidence>
<keyword evidence="3 6" id="KW-0597">Phosphoprotein</keyword>
<evidence type="ECO:0000256" key="6">
    <source>
        <dbReference type="PROSITE-ProRule" id="PRU00169"/>
    </source>
</evidence>
<accession>A0ABQ1HL81</accession>
<dbReference type="InterPro" id="IPR003594">
    <property type="entry name" value="HATPase_dom"/>
</dbReference>
<dbReference type="Pfam" id="PF00072">
    <property type="entry name" value="Response_reg"/>
    <property type="match status" value="1"/>
</dbReference>
<dbReference type="PANTHER" id="PTHR43047:SF72">
    <property type="entry name" value="OSMOSENSING HISTIDINE PROTEIN KINASE SLN1"/>
    <property type="match status" value="1"/>
</dbReference>
<dbReference type="SMART" id="SM00448">
    <property type="entry name" value="REC"/>
    <property type="match status" value="1"/>
</dbReference>
<evidence type="ECO:0000256" key="3">
    <source>
        <dbReference type="ARBA" id="ARBA00022553"/>
    </source>
</evidence>
<evidence type="ECO:0000256" key="4">
    <source>
        <dbReference type="ARBA" id="ARBA00022679"/>
    </source>
</evidence>
<dbReference type="InterPro" id="IPR005467">
    <property type="entry name" value="His_kinase_dom"/>
</dbReference>
<dbReference type="SUPFAM" id="SSF52172">
    <property type="entry name" value="CheY-like"/>
    <property type="match status" value="1"/>
</dbReference>
<proteinExistence type="predicted"/>
<reference evidence="10" key="1">
    <citation type="journal article" date="2019" name="Int. J. Syst. Evol. Microbiol.">
        <title>The Global Catalogue of Microorganisms (GCM) 10K type strain sequencing project: providing services to taxonomists for standard genome sequencing and annotation.</title>
        <authorList>
            <consortium name="The Broad Institute Genomics Platform"/>
            <consortium name="The Broad Institute Genome Sequencing Center for Infectious Disease"/>
            <person name="Wu L."/>
            <person name="Ma J."/>
        </authorList>
    </citation>
    <scope>NUCLEOTIDE SEQUENCE [LARGE SCALE GENOMIC DNA]</scope>
    <source>
        <strain evidence="10">CGMCC 1.15905</strain>
    </source>
</reference>
<keyword evidence="10" id="KW-1185">Reference proteome</keyword>
<dbReference type="InterPro" id="IPR001789">
    <property type="entry name" value="Sig_transdc_resp-reg_receiver"/>
</dbReference>
<protein>
    <recommendedName>
        <fullName evidence="2">histidine kinase</fullName>
        <ecNumber evidence="2">2.7.13.3</ecNumber>
    </recommendedName>
</protein>
<dbReference type="PANTHER" id="PTHR43047">
    <property type="entry name" value="TWO-COMPONENT HISTIDINE PROTEIN KINASE"/>
    <property type="match status" value="1"/>
</dbReference>
<feature type="modified residue" description="4-aspartylphosphate" evidence="6">
    <location>
        <position position="330"/>
    </location>
</feature>
<evidence type="ECO:0000256" key="1">
    <source>
        <dbReference type="ARBA" id="ARBA00000085"/>
    </source>
</evidence>
<dbReference type="SUPFAM" id="SSF55874">
    <property type="entry name" value="ATPase domain of HSP90 chaperone/DNA topoisomerase II/histidine kinase"/>
    <property type="match status" value="1"/>
</dbReference>
<comment type="caution">
    <text evidence="9">The sequence shown here is derived from an EMBL/GenBank/DDBJ whole genome shotgun (WGS) entry which is preliminary data.</text>
</comment>
<evidence type="ECO:0000256" key="2">
    <source>
        <dbReference type="ARBA" id="ARBA00012438"/>
    </source>
</evidence>
<dbReference type="Gene3D" id="3.30.565.10">
    <property type="entry name" value="Histidine kinase-like ATPase, C-terminal domain"/>
    <property type="match status" value="1"/>
</dbReference>
<keyword evidence="4" id="KW-0808">Transferase</keyword>
<dbReference type="InterPro" id="IPR036890">
    <property type="entry name" value="HATPase_C_sf"/>
</dbReference>
<dbReference type="CDD" id="cd17546">
    <property type="entry name" value="REC_hyHK_CKI1_RcsC-like"/>
    <property type="match status" value="1"/>
</dbReference>
<feature type="domain" description="Histidine kinase" evidence="7">
    <location>
        <begin position="38"/>
        <end position="249"/>
    </location>
</feature>
<dbReference type="Proteomes" id="UP000623419">
    <property type="component" value="Unassembled WGS sequence"/>
</dbReference>
<dbReference type="PROSITE" id="PS50110">
    <property type="entry name" value="RESPONSE_REGULATORY"/>
    <property type="match status" value="1"/>
</dbReference>
<dbReference type="InterPro" id="IPR011006">
    <property type="entry name" value="CheY-like_superfamily"/>
</dbReference>
<evidence type="ECO:0000259" key="8">
    <source>
        <dbReference type="PROSITE" id="PS50110"/>
    </source>
</evidence>